<sequence>MNKAFVLLAASAAALALTVAGCGGSGDSRSGSSGSNANPALEQAVKYAQCMRENGVTSFPDPDKNGRFMIAAGGPNRNSPQFKKAQQACKSQEPPGIQDDPAQRAQDQKEWLKWAQCMRKNGIPDIPDPQDGRLLVPKDRINTNSPQFKKAMNACRDVAHVGGGSENGNG</sequence>
<evidence type="ECO:0000256" key="1">
    <source>
        <dbReference type="SAM" id="MobiDB-lite"/>
    </source>
</evidence>
<accession>A0ABP8TFL5</accession>
<protein>
    <recommendedName>
        <fullName evidence="5">Lipoprotein</fullName>
    </recommendedName>
</protein>
<feature type="region of interest" description="Disordered" evidence="1">
    <location>
        <begin position="57"/>
        <end position="107"/>
    </location>
</feature>
<keyword evidence="2" id="KW-0732">Signal</keyword>
<dbReference type="Proteomes" id="UP001500212">
    <property type="component" value="Unassembled WGS sequence"/>
</dbReference>
<evidence type="ECO:0000313" key="3">
    <source>
        <dbReference type="EMBL" id="GAA4605378.1"/>
    </source>
</evidence>
<keyword evidence="4" id="KW-1185">Reference proteome</keyword>
<gene>
    <name evidence="3" type="ORF">GCM10023195_18620</name>
</gene>
<feature type="chain" id="PRO_5046296939" description="Lipoprotein" evidence="2">
    <location>
        <begin position="17"/>
        <end position="170"/>
    </location>
</feature>
<dbReference type="PROSITE" id="PS51257">
    <property type="entry name" value="PROKAR_LIPOPROTEIN"/>
    <property type="match status" value="1"/>
</dbReference>
<evidence type="ECO:0000256" key="2">
    <source>
        <dbReference type="SAM" id="SignalP"/>
    </source>
</evidence>
<reference evidence="4" key="1">
    <citation type="journal article" date="2019" name="Int. J. Syst. Evol. Microbiol.">
        <title>The Global Catalogue of Microorganisms (GCM) 10K type strain sequencing project: providing services to taxonomists for standard genome sequencing and annotation.</title>
        <authorList>
            <consortium name="The Broad Institute Genomics Platform"/>
            <consortium name="The Broad Institute Genome Sequencing Center for Infectious Disease"/>
            <person name="Wu L."/>
            <person name="Ma J."/>
        </authorList>
    </citation>
    <scope>NUCLEOTIDE SEQUENCE [LARGE SCALE GENOMIC DNA]</scope>
    <source>
        <strain evidence="4">JCM 17938</strain>
    </source>
</reference>
<evidence type="ECO:0008006" key="5">
    <source>
        <dbReference type="Google" id="ProtNLM"/>
    </source>
</evidence>
<name>A0ABP8TFL5_9ACTN</name>
<proteinExistence type="predicted"/>
<comment type="caution">
    <text evidence="3">The sequence shown here is derived from an EMBL/GenBank/DDBJ whole genome shotgun (WGS) entry which is preliminary data.</text>
</comment>
<organism evidence="3 4">
    <name type="scientific">Actinoallomurus liliacearum</name>
    <dbReference type="NCBI Taxonomy" id="1080073"/>
    <lineage>
        <taxon>Bacteria</taxon>
        <taxon>Bacillati</taxon>
        <taxon>Actinomycetota</taxon>
        <taxon>Actinomycetes</taxon>
        <taxon>Streptosporangiales</taxon>
        <taxon>Thermomonosporaceae</taxon>
        <taxon>Actinoallomurus</taxon>
    </lineage>
</organism>
<feature type="signal peptide" evidence="2">
    <location>
        <begin position="1"/>
        <end position="16"/>
    </location>
</feature>
<dbReference type="EMBL" id="BAABHJ010000005">
    <property type="protein sequence ID" value="GAA4605378.1"/>
    <property type="molecule type" value="Genomic_DNA"/>
</dbReference>
<dbReference type="RefSeq" id="WP_345351459.1">
    <property type="nucleotide sequence ID" value="NZ_BAABHJ010000005.1"/>
</dbReference>
<evidence type="ECO:0000313" key="4">
    <source>
        <dbReference type="Proteomes" id="UP001500212"/>
    </source>
</evidence>